<dbReference type="InterPro" id="IPR012902">
    <property type="entry name" value="N_methyl_site"/>
</dbReference>
<keyword evidence="3" id="KW-1185">Reference proteome</keyword>
<dbReference type="PROSITE" id="PS00409">
    <property type="entry name" value="PROKAR_NTER_METHYL"/>
    <property type="match status" value="1"/>
</dbReference>
<sequence>MHISKGFSLIEVMVSLVIASIALLGLAATQLKTLQYATNSFDYTISLLQGQNAMERIWSRLCVIQHDDPSLFQDQTFREWLLPPLAMRSTFTVSVPEVYKDEMVITVSWVDERMKENIDGANQVTLNATFMSLLSTCTRS</sequence>
<name>A0A849VJZ4_9GAMM</name>
<organism evidence="2 3">
    <name type="scientific">Pseudoalteromonas caenipelagi</name>
    <dbReference type="NCBI Taxonomy" id="2726988"/>
    <lineage>
        <taxon>Bacteria</taxon>
        <taxon>Pseudomonadati</taxon>
        <taxon>Pseudomonadota</taxon>
        <taxon>Gammaproteobacteria</taxon>
        <taxon>Alteromonadales</taxon>
        <taxon>Pseudoalteromonadaceae</taxon>
        <taxon>Pseudoalteromonas</taxon>
    </lineage>
</organism>
<keyword evidence="1" id="KW-0472">Membrane</keyword>
<proteinExistence type="predicted"/>
<evidence type="ECO:0000313" key="3">
    <source>
        <dbReference type="Proteomes" id="UP000586305"/>
    </source>
</evidence>
<keyword evidence="1" id="KW-0812">Transmembrane</keyword>
<dbReference type="EMBL" id="JABBPG010000017">
    <property type="protein sequence ID" value="NOU53170.1"/>
    <property type="molecule type" value="Genomic_DNA"/>
</dbReference>
<feature type="transmembrane region" description="Helical" evidence="1">
    <location>
        <begin position="6"/>
        <end position="28"/>
    </location>
</feature>
<comment type="caution">
    <text evidence="2">The sequence shown here is derived from an EMBL/GenBank/DDBJ whole genome shotgun (WGS) entry which is preliminary data.</text>
</comment>
<dbReference type="Pfam" id="PF07963">
    <property type="entry name" value="N_methyl"/>
    <property type="match status" value="1"/>
</dbReference>
<evidence type="ECO:0000256" key="1">
    <source>
        <dbReference type="SAM" id="Phobius"/>
    </source>
</evidence>
<dbReference type="AlphaFoldDB" id="A0A849VJZ4"/>
<dbReference type="NCBIfam" id="TIGR02532">
    <property type="entry name" value="IV_pilin_GFxxxE"/>
    <property type="match status" value="1"/>
</dbReference>
<accession>A0A849VJZ4</accession>
<reference evidence="2 3" key="1">
    <citation type="submission" date="2020-04" db="EMBL/GenBank/DDBJ databases">
        <title>Pseudoalteromonas caenipelagi sp. nov., isolated from a tidal flat.</title>
        <authorList>
            <person name="Park S."/>
            <person name="Yoon J.-H."/>
        </authorList>
    </citation>
    <scope>NUCLEOTIDE SEQUENCE [LARGE SCALE GENOMIC DNA]</scope>
    <source>
        <strain evidence="2 3">JBTF-M23</strain>
    </source>
</reference>
<keyword evidence="1" id="KW-1133">Transmembrane helix</keyword>
<protein>
    <submittedName>
        <fullName evidence="2">Prepilin-type N-terminal cleavage/methylation domain-containing protein</fullName>
    </submittedName>
</protein>
<gene>
    <name evidence="2" type="ORF">HG263_21965</name>
</gene>
<dbReference type="RefSeq" id="WP_171628204.1">
    <property type="nucleotide sequence ID" value="NZ_JABBPG010000017.1"/>
</dbReference>
<dbReference type="Proteomes" id="UP000586305">
    <property type="component" value="Unassembled WGS sequence"/>
</dbReference>
<evidence type="ECO:0000313" key="2">
    <source>
        <dbReference type="EMBL" id="NOU53170.1"/>
    </source>
</evidence>